<evidence type="ECO:0000313" key="9">
    <source>
        <dbReference type="EMBL" id="RSN78382.1"/>
    </source>
</evidence>
<dbReference type="PANTHER" id="PTHR43386">
    <property type="entry name" value="OLIGOPEPTIDE TRANSPORT SYSTEM PERMEASE PROTEIN APPC"/>
    <property type="match status" value="1"/>
</dbReference>
<dbReference type="EMBL" id="RCOS01000019">
    <property type="protein sequence ID" value="RSN78382.1"/>
    <property type="molecule type" value="Genomic_DNA"/>
</dbReference>
<evidence type="ECO:0000256" key="4">
    <source>
        <dbReference type="ARBA" id="ARBA00022692"/>
    </source>
</evidence>
<dbReference type="InterPro" id="IPR050366">
    <property type="entry name" value="BP-dependent_transpt_permease"/>
</dbReference>
<comment type="subcellular location">
    <subcellularLocation>
        <location evidence="1 7">Cell membrane</location>
        <topology evidence="1 7">Multi-pass membrane protein</topology>
    </subcellularLocation>
</comment>
<evidence type="ECO:0000256" key="2">
    <source>
        <dbReference type="ARBA" id="ARBA00022448"/>
    </source>
</evidence>
<evidence type="ECO:0000259" key="8">
    <source>
        <dbReference type="PROSITE" id="PS50928"/>
    </source>
</evidence>
<reference evidence="9 10" key="1">
    <citation type="submission" date="2018-10" db="EMBL/GenBank/DDBJ databases">
        <title>Co-occurring genomic capacity for anaerobic methane metabolism and dissimilatory sulfite reduction discovered in the Korarchaeota.</title>
        <authorList>
            <person name="Mckay L.J."/>
            <person name="Dlakic M."/>
            <person name="Fields M.W."/>
            <person name="Delmont T.O."/>
            <person name="Eren A.M."/>
            <person name="Jay Z.J."/>
            <person name="Klingelsmith K.B."/>
            <person name="Rusch D.B."/>
            <person name="Inskeep W.P."/>
        </authorList>
    </citation>
    <scope>NUCLEOTIDE SEQUENCE [LARGE SCALE GENOMIC DNA]</scope>
    <source>
        <strain evidence="9 10">MDKW</strain>
    </source>
</reference>
<evidence type="ECO:0000256" key="1">
    <source>
        <dbReference type="ARBA" id="ARBA00004651"/>
    </source>
</evidence>
<accession>A0A3R9QK06</accession>
<feature type="transmembrane region" description="Helical" evidence="7">
    <location>
        <begin position="81"/>
        <end position="107"/>
    </location>
</feature>
<feature type="domain" description="ABC transmembrane type-1" evidence="8">
    <location>
        <begin position="77"/>
        <end position="266"/>
    </location>
</feature>
<evidence type="ECO:0000313" key="10">
    <source>
        <dbReference type="Proteomes" id="UP000277582"/>
    </source>
</evidence>
<feature type="transmembrane region" description="Helical" evidence="7">
    <location>
        <begin position="194"/>
        <end position="221"/>
    </location>
</feature>
<dbReference type="SUPFAM" id="SSF161098">
    <property type="entry name" value="MetI-like"/>
    <property type="match status" value="1"/>
</dbReference>
<dbReference type="Pfam" id="PF12911">
    <property type="entry name" value="OppC_N"/>
    <property type="match status" value="1"/>
</dbReference>
<dbReference type="Gene3D" id="1.10.3720.10">
    <property type="entry name" value="MetI-like"/>
    <property type="match status" value="1"/>
</dbReference>
<sequence length="279" mass="30785">MDVRYSLWLISRNKLVVSGFVLVAFFIFLAIFGPLIVNPEIAQRVDYPNQLKPPSWQHPFGTDDIGRDLLSLIILGARYDLMIAIVVIASSLLIGIVLGSISGYFGGVIDEAMMRITDIFLAFPGLILAMAIATVLGRSFTNLMLALIVVWWSGYARIMRGQVIAEREKPYVAAAKILSIPSYRIIFRHILPNAIYPMLVVATMDIGGAMLTAAGLSFIGLGPSPFEPEWGQLCSRGATYLFQAPWIMFFPGITILFASLGFNLVGDGLRDVLDPRLRR</sequence>
<comment type="similarity">
    <text evidence="7">Belongs to the binding-protein-dependent transport system permease family.</text>
</comment>
<evidence type="ECO:0000256" key="5">
    <source>
        <dbReference type="ARBA" id="ARBA00022989"/>
    </source>
</evidence>
<proteinExistence type="inferred from homology"/>
<protein>
    <submittedName>
        <fullName evidence="9">ABC transporter permease</fullName>
    </submittedName>
</protein>
<dbReference type="GO" id="GO:0055085">
    <property type="term" value="P:transmembrane transport"/>
    <property type="evidence" value="ECO:0007669"/>
    <property type="project" value="InterPro"/>
</dbReference>
<feature type="transmembrane region" description="Helical" evidence="7">
    <location>
        <begin position="15"/>
        <end position="37"/>
    </location>
</feature>
<evidence type="ECO:0000256" key="7">
    <source>
        <dbReference type="RuleBase" id="RU363032"/>
    </source>
</evidence>
<evidence type="ECO:0000256" key="3">
    <source>
        <dbReference type="ARBA" id="ARBA00022475"/>
    </source>
</evidence>
<dbReference type="Pfam" id="PF00528">
    <property type="entry name" value="BPD_transp_1"/>
    <property type="match status" value="1"/>
</dbReference>
<dbReference type="Proteomes" id="UP000277582">
    <property type="component" value="Unassembled WGS sequence"/>
</dbReference>
<dbReference type="OrthoDB" id="312811at2157"/>
<keyword evidence="5 7" id="KW-1133">Transmembrane helix</keyword>
<keyword evidence="6 7" id="KW-0472">Membrane</keyword>
<dbReference type="PROSITE" id="PS50928">
    <property type="entry name" value="ABC_TM1"/>
    <property type="match status" value="1"/>
</dbReference>
<dbReference type="InterPro" id="IPR035906">
    <property type="entry name" value="MetI-like_sf"/>
</dbReference>
<evidence type="ECO:0000256" key="6">
    <source>
        <dbReference type="ARBA" id="ARBA00023136"/>
    </source>
</evidence>
<organism evidence="9 10">
    <name type="scientific">Candidatus Methanodesulfokora washburnensis</name>
    <dbReference type="NCBI Taxonomy" id="2478471"/>
    <lineage>
        <taxon>Archaea</taxon>
        <taxon>Thermoproteota</taxon>
        <taxon>Candidatus Korarchaeia</taxon>
        <taxon>Candidatus Korarchaeia incertae sedis</taxon>
        <taxon>Candidatus Methanodesulfokora</taxon>
    </lineage>
</organism>
<dbReference type="InterPro" id="IPR000515">
    <property type="entry name" value="MetI-like"/>
</dbReference>
<keyword evidence="4 7" id="KW-0812">Transmembrane</keyword>
<gene>
    <name evidence="9" type="ORF">D6D85_01065</name>
</gene>
<comment type="caution">
    <text evidence="9">The sequence shown here is derived from an EMBL/GenBank/DDBJ whole genome shotgun (WGS) entry which is preliminary data.</text>
</comment>
<feature type="transmembrane region" description="Helical" evidence="7">
    <location>
        <begin position="119"/>
        <end position="137"/>
    </location>
</feature>
<dbReference type="AlphaFoldDB" id="A0A3R9QK06"/>
<dbReference type="GO" id="GO:0005886">
    <property type="term" value="C:plasma membrane"/>
    <property type="evidence" value="ECO:0007669"/>
    <property type="project" value="UniProtKB-SubCell"/>
</dbReference>
<keyword evidence="10" id="KW-1185">Reference proteome</keyword>
<keyword evidence="2 7" id="KW-0813">Transport</keyword>
<keyword evidence="3" id="KW-1003">Cell membrane</keyword>
<dbReference type="PANTHER" id="PTHR43386:SF1">
    <property type="entry name" value="D,D-DIPEPTIDE TRANSPORT SYSTEM PERMEASE PROTEIN DDPC-RELATED"/>
    <property type="match status" value="1"/>
</dbReference>
<dbReference type="CDD" id="cd06261">
    <property type="entry name" value="TM_PBP2"/>
    <property type="match status" value="1"/>
</dbReference>
<feature type="transmembrane region" description="Helical" evidence="7">
    <location>
        <begin position="246"/>
        <end position="269"/>
    </location>
</feature>
<name>A0A3R9QK06_9CREN</name>
<dbReference type="InterPro" id="IPR025966">
    <property type="entry name" value="OppC_N"/>
</dbReference>